<feature type="domain" description="Flagellar hook protein FlgE/F/G-like D1" evidence="7">
    <location>
        <begin position="97"/>
        <end position="183"/>
    </location>
</feature>
<dbReference type="NCBIfam" id="TIGR03506">
    <property type="entry name" value="FlgEFG_subfam"/>
    <property type="match status" value="2"/>
</dbReference>
<dbReference type="InterPro" id="IPR010930">
    <property type="entry name" value="Flg_bb/hook_C_dom"/>
</dbReference>
<dbReference type="InterPro" id="IPR001444">
    <property type="entry name" value="Flag_bb_rod_N"/>
</dbReference>
<dbReference type="InterPro" id="IPR053967">
    <property type="entry name" value="LlgE_F_G-like_D1"/>
</dbReference>
<gene>
    <name evidence="8" type="ORF">DOK78_000916</name>
</gene>
<evidence type="ECO:0000259" key="5">
    <source>
        <dbReference type="Pfam" id="PF00460"/>
    </source>
</evidence>
<dbReference type="Proteomes" id="UP000664701">
    <property type="component" value="Chromosome"/>
</dbReference>
<evidence type="ECO:0000256" key="4">
    <source>
        <dbReference type="RuleBase" id="RU362116"/>
    </source>
</evidence>
<protein>
    <recommendedName>
        <fullName evidence="4">Flagellar hook protein FlgE</fullName>
    </recommendedName>
</protein>
<keyword evidence="8" id="KW-0969">Cilium</keyword>
<keyword evidence="8" id="KW-0966">Cell projection</keyword>
<evidence type="ECO:0000256" key="2">
    <source>
        <dbReference type="ARBA" id="ARBA00009677"/>
    </source>
</evidence>
<reference evidence="8 9" key="1">
    <citation type="submission" date="2021-03" db="EMBL/GenBank/DDBJ databases">
        <authorList>
            <person name="Gilmore M.S."/>
            <person name="Schwartzman J."/>
            <person name="Van Tyne D."/>
            <person name="Martin M."/>
            <person name="Earl A.M."/>
            <person name="Manson A.L."/>
            <person name="Straub T."/>
            <person name="Salamzade R."/>
            <person name="Saavedra J."/>
            <person name="Lebreton F."/>
            <person name="Prichula J."/>
            <person name="Schaufler K."/>
            <person name="Gaca A."/>
            <person name="Sgardioli B."/>
            <person name="Wagenaar J."/>
            <person name="Strong T."/>
        </authorList>
    </citation>
    <scope>NUCLEOTIDE SEQUENCE [LARGE SCALE GENOMIC DNA]</scope>
    <source>
        <strain evidence="8 9">DIV2402</strain>
    </source>
</reference>
<comment type="similarity">
    <text evidence="2 4">Belongs to the flagella basal body rod proteins family.</text>
</comment>
<dbReference type="Pfam" id="PF22692">
    <property type="entry name" value="LlgE_F_G_D1"/>
    <property type="match status" value="1"/>
</dbReference>
<dbReference type="InterPro" id="IPR019776">
    <property type="entry name" value="Flagellar_basal_body_rod_CS"/>
</dbReference>
<feature type="domain" description="Flagellar basal body rod protein N-terminal" evidence="5">
    <location>
        <begin position="5"/>
        <end position="35"/>
    </location>
</feature>
<keyword evidence="9" id="KW-1185">Reference proteome</keyword>
<evidence type="ECO:0000259" key="7">
    <source>
        <dbReference type="Pfam" id="PF22692"/>
    </source>
</evidence>
<accession>A0ABZ2SKA3</accession>
<dbReference type="PANTHER" id="PTHR30435:SF1">
    <property type="entry name" value="FLAGELLAR HOOK PROTEIN FLGE"/>
    <property type="match status" value="1"/>
</dbReference>
<keyword evidence="3 4" id="KW-0975">Bacterial flagellum</keyword>
<sequence>MLRSMYSGVSGMKNLQVKMDVIANNIANVNTIGFKSSRVMFQDIMSQTTTQATAGQPGGLGGTNMQQIGLGVQVGSIDTIHEPGAPTSTGRDLDFYLEGGGYFVVRDGEGNNLYTRDGIFTRDGNGDLVNSSGMKVMGAVSTNNTTAPDITNNSLLAALNVPEEFNGQAYQSMAIDKYGVVSAKYGNQDVIIGRVAVATFNNPDALQKLGGNNYGATVNTGNAILGAAGQNGSGMMQSGKIEMSNVDLSTEFTEMIVASRAYQANSRSITTSDEMLQELLNLKR</sequence>
<organism evidence="8 9">
    <name type="scientific">Candidatus Enterococcus lowellii</name>
    <dbReference type="NCBI Taxonomy" id="2230877"/>
    <lineage>
        <taxon>Bacteria</taxon>
        <taxon>Bacillati</taxon>
        <taxon>Bacillota</taxon>
        <taxon>Bacilli</taxon>
        <taxon>Lactobacillales</taxon>
        <taxon>Enterococcaceae</taxon>
        <taxon>Enterococcus</taxon>
    </lineage>
</organism>
<comment type="subcellular location">
    <subcellularLocation>
        <location evidence="1 4">Bacterial flagellum basal body</location>
    </subcellularLocation>
</comment>
<dbReference type="PANTHER" id="PTHR30435">
    <property type="entry name" value="FLAGELLAR PROTEIN"/>
    <property type="match status" value="1"/>
</dbReference>
<evidence type="ECO:0000313" key="9">
    <source>
        <dbReference type="Proteomes" id="UP000664701"/>
    </source>
</evidence>
<dbReference type="PROSITE" id="PS00588">
    <property type="entry name" value="FLAGELLA_BB_ROD"/>
    <property type="match status" value="1"/>
</dbReference>
<reference evidence="8 9" key="2">
    <citation type="submission" date="2024-03" db="EMBL/GenBank/DDBJ databases">
        <title>The Genome Sequence of Enterococcus sp. DIV2402.</title>
        <authorList>
            <consortium name="The Broad Institute Genomics Platform"/>
            <consortium name="The Broad Institute Microbial Omics Core"/>
            <consortium name="The Broad Institute Genomic Center for Infectious Diseases"/>
            <person name="Earl A."/>
            <person name="Manson A."/>
            <person name="Gilmore M."/>
            <person name="Schwartman J."/>
            <person name="Shea T."/>
            <person name="Abouelleil A."/>
            <person name="Cao P."/>
            <person name="Chapman S."/>
            <person name="Cusick C."/>
            <person name="Young S."/>
            <person name="Neafsey D."/>
            <person name="Nusbaum C."/>
            <person name="Birren B."/>
        </authorList>
    </citation>
    <scope>NUCLEOTIDE SEQUENCE [LARGE SCALE GENOMIC DNA]</scope>
    <source>
        <strain evidence="8 9">DIV2402</strain>
    </source>
</reference>
<comment type="function">
    <text evidence="4">A flexible structure which links the flagellar filament to the drive apparatus in the basal body.</text>
</comment>
<name>A0ABZ2SKA3_9ENTE</name>
<dbReference type="RefSeq" id="WP_207942452.1">
    <property type="nucleotide sequence ID" value="NZ_CP147251.1"/>
</dbReference>
<evidence type="ECO:0000256" key="1">
    <source>
        <dbReference type="ARBA" id="ARBA00004117"/>
    </source>
</evidence>
<evidence type="ECO:0000313" key="8">
    <source>
        <dbReference type="EMBL" id="WYJ76290.1"/>
    </source>
</evidence>
<dbReference type="InterPro" id="IPR020013">
    <property type="entry name" value="Flagellar_FlgE/F/G"/>
</dbReference>
<dbReference type="InterPro" id="IPR037925">
    <property type="entry name" value="FlgE/F/G-like"/>
</dbReference>
<proteinExistence type="inferred from homology"/>
<feature type="domain" description="Flagellar basal-body/hook protein C-terminal" evidence="6">
    <location>
        <begin position="237"/>
        <end position="282"/>
    </location>
</feature>
<evidence type="ECO:0000259" key="6">
    <source>
        <dbReference type="Pfam" id="PF06429"/>
    </source>
</evidence>
<dbReference type="EMBL" id="CP147251">
    <property type="protein sequence ID" value="WYJ76290.1"/>
    <property type="molecule type" value="Genomic_DNA"/>
</dbReference>
<evidence type="ECO:0000256" key="3">
    <source>
        <dbReference type="ARBA" id="ARBA00023143"/>
    </source>
</evidence>
<dbReference type="Pfam" id="PF00460">
    <property type="entry name" value="Flg_bb_rod"/>
    <property type="match status" value="1"/>
</dbReference>
<keyword evidence="8" id="KW-0282">Flagellum</keyword>
<dbReference type="Pfam" id="PF06429">
    <property type="entry name" value="Flg_bbr_C"/>
    <property type="match status" value="1"/>
</dbReference>
<dbReference type="SUPFAM" id="SSF117143">
    <property type="entry name" value="Flagellar hook protein flgE"/>
    <property type="match status" value="1"/>
</dbReference>